<evidence type="ECO:0000259" key="9">
    <source>
        <dbReference type="PROSITE" id="PS51194"/>
    </source>
</evidence>
<dbReference type="GeneID" id="93790067"/>
<dbReference type="InterPro" id="IPR027417">
    <property type="entry name" value="P-loop_NTPase"/>
</dbReference>
<dbReference type="PANTHER" id="PTHR13710">
    <property type="entry name" value="DNA HELICASE RECQ FAMILY MEMBER"/>
    <property type="match status" value="1"/>
</dbReference>
<reference evidence="10 11" key="1">
    <citation type="submission" date="2018-01" db="EMBL/GenBank/DDBJ databases">
        <title>Complete genome sequence of Staphylococcus Scheliferi isolated from human.</title>
        <authorList>
            <person name="Abouelkhair M.A."/>
            <person name="Bemis D.A."/>
            <person name="Kania S.A."/>
        </authorList>
    </citation>
    <scope>NUCLEOTIDE SEQUENCE [LARGE SCALE GENOMIC DNA]</scope>
    <source>
        <strain evidence="10 11">ATCC 43808</strain>
    </source>
</reference>
<dbReference type="InterPro" id="IPR011545">
    <property type="entry name" value="DEAD/DEAH_box_helicase_dom"/>
</dbReference>
<evidence type="ECO:0000313" key="11">
    <source>
        <dbReference type="Proteomes" id="UP000572988"/>
    </source>
</evidence>
<keyword evidence="4" id="KW-0067">ATP-binding</keyword>
<keyword evidence="5" id="KW-0238">DNA-binding</keyword>
<organism evidence="10 11">
    <name type="scientific">Staphylococcus schleiferi</name>
    <dbReference type="NCBI Taxonomy" id="1295"/>
    <lineage>
        <taxon>Bacteria</taxon>
        <taxon>Bacillati</taxon>
        <taxon>Bacillota</taxon>
        <taxon>Bacilli</taxon>
        <taxon>Bacillales</taxon>
        <taxon>Staphylococcaceae</taxon>
        <taxon>Staphylococcus</taxon>
    </lineage>
</organism>
<keyword evidence="1" id="KW-0547">Nucleotide-binding</keyword>
<dbReference type="EMBL" id="POVK01000009">
    <property type="protein sequence ID" value="NHA33702.1"/>
    <property type="molecule type" value="Genomic_DNA"/>
</dbReference>
<sequence length="458" mass="52609">MLKAALKQFFGFTSFRPGQEEIITSVLQHQNTLGILPTGTGKTLCYQLPTYMKQQPTLIISPLISLMDDQVMQMKMKGEQKVVAIHSGLEDAEKRLSIAKIKSSRFVFVSPEFILQPHYFNQFKNIPFGIVVLDEVHCLSEWGFDFRPHYALIGKITQQFENATVLALTATATIHLQEDIEKVIQQPMHKIQFSMDRPNIALSVELKSSHEEKVTWLIDKIAYSGPTIVYVSSKKVCLELAQTIYQAGYLTGIYHGDLSYQERLTVQQQFLKNDIRIIVATSAFGMGINKPDIRTVIHFHLSPSPSSYMQEIGRAGRDGQQSQAIALFQPDDQYLMETLATGNIIREIDIQQYELGQLIDSEIIEILDVLSEAFTLAQLRAIFKQNEEIKLRAFRHMHHYVLTQKCRRQHLLSYFQMPNETVSQCCDRCETIEPIYEKNKKKVKRKLDCSEKLENLFH</sequence>
<dbReference type="InterPro" id="IPR002464">
    <property type="entry name" value="DNA/RNA_helicase_DEAH_CS"/>
</dbReference>
<evidence type="ECO:0000313" key="10">
    <source>
        <dbReference type="EMBL" id="NHA33702.1"/>
    </source>
</evidence>
<dbReference type="PROSITE" id="PS51194">
    <property type="entry name" value="HELICASE_CTER"/>
    <property type="match status" value="1"/>
</dbReference>
<evidence type="ECO:0000256" key="2">
    <source>
        <dbReference type="ARBA" id="ARBA00022801"/>
    </source>
</evidence>
<dbReference type="RefSeq" id="WP_016425120.1">
    <property type="nucleotide sequence ID" value="NZ_CABKRV010000001.1"/>
</dbReference>
<evidence type="ECO:0000256" key="6">
    <source>
        <dbReference type="ARBA" id="ARBA00044535"/>
    </source>
</evidence>
<dbReference type="Proteomes" id="UP000572988">
    <property type="component" value="Unassembled WGS sequence"/>
</dbReference>
<keyword evidence="2" id="KW-0378">Hydrolase</keyword>
<feature type="domain" description="Helicase ATP-binding" evidence="8">
    <location>
        <begin position="23"/>
        <end position="190"/>
    </location>
</feature>
<evidence type="ECO:0000256" key="4">
    <source>
        <dbReference type="ARBA" id="ARBA00022840"/>
    </source>
</evidence>
<keyword evidence="11" id="KW-1185">Reference proteome</keyword>
<dbReference type="InterPro" id="IPR032284">
    <property type="entry name" value="RecQ_Zn-bd"/>
</dbReference>
<dbReference type="PROSITE" id="PS51192">
    <property type="entry name" value="HELICASE_ATP_BIND_1"/>
    <property type="match status" value="1"/>
</dbReference>
<evidence type="ECO:0000256" key="5">
    <source>
        <dbReference type="ARBA" id="ARBA00023125"/>
    </source>
</evidence>
<evidence type="ECO:0000259" key="8">
    <source>
        <dbReference type="PROSITE" id="PS51192"/>
    </source>
</evidence>
<comment type="caution">
    <text evidence="10">The sequence shown here is derived from an EMBL/GenBank/DDBJ whole genome shotgun (WGS) entry which is preliminary data.</text>
</comment>
<dbReference type="InterPro" id="IPR004589">
    <property type="entry name" value="DNA_helicase_ATP-dep_RecQ"/>
</dbReference>
<dbReference type="GO" id="GO:0004386">
    <property type="term" value="F:helicase activity"/>
    <property type="evidence" value="ECO:0007669"/>
    <property type="project" value="UniProtKB-KW"/>
</dbReference>
<dbReference type="NCBIfam" id="TIGR00614">
    <property type="entry name" value="recQ_fam"/>
    <property type="match status" value="1"/>
</dbReference>
<gene>
    <name evidence="10" type="ORF">C1O36_04045</name>
</gene>
<dbReference type="InterPro" id="IPR001650">
    <property type="entry name" value="Helicase_C-like"/>
</dbReference>
<name>A0ABX0FYN4_STASC</name>
<dbReference type="PROSITE" id="PS00690">
    <property type="entry name" value="DEAH_ATP_HELICASE"/>
    <property type="match status" value="1"/>
</dbReference>
<evidence type="ECO:0000256" key="3">
    <source>
        <dbReference type="ARBA" id="ARBA00022806"/>
    </source>
</evidence>
<dbReference type="SMART" id="SM00490">
    <property type="entry name" value="HELICc"/>
    <property type="match status" value="1"/>
</dbReference>
<dbReference type="InterPro" id="IPR014001">
    <property type="entry name" value="Helicase_ATP-bd"/>
</dbReference>
<keyword evidence="3 10" id="KW-0347">Helicase</keyword>
<evidence type="ECO:0000256" key="7">
    <source>
        <dbReference type="ARBA" id="ARBA00044550"/>
    </source>
</evidence>
<dbReference type="Gene3D" id="3.40.50.300">
    <property type="entry name" value="P-loop containing nucleotide triphosphate hydrolases"/>
    <property type="match status" value="2"/>
</dbReference>
<accession>A0ABX0FYN4</accession>
<dbReference type="Pfam" id="PF00271">
    <property type="entry name" value="Helicase_C"/>
    <property type="match status" value="1"/>
</dbReference>
<protein>
    <recommendedName>
        <fullName evidence="6">ATP-dependent DNA helicase RecQ</fullName>
    </recommendedName>
    <alternativeName>
        <fullName evidence="7">DNA 3'-5' helicase RecQ</fullName>
    </alternativeName>
</protein>
<dbReference type="Pfam" id="PF00270">
    <property type="entry name" value="DEAD"/>
    <property type="match status" value="1"/>
</dbReference>
<dbReference type="SUPFAM" id="SSF52540">
    <property type="entry name" value="P-loop containing nucleoside triphosphate hydrolases"/>
    <property type="match status" value="1"/>
</dbReference>
<dbReference type="SMART" id="SM00487">
    <property type="entry name" value="DEXDc"/>
    <property type="match status" value="1"/>
</dbReference>
<proteinExistence type="predicted"/>
<dbReference type="CDD" id="cd17920">
    <property type="entry name" value="DEXHc_RecQ"/>
    <property type="match status" value="1"/>
</dbReference>
<feature type="domain" description="Helicase C-terminal" evidence="9">
    <location>
        <begin position="213"/>
        <end position="367"/>
    </location>
</feature>
<evidence type="ECO:0000256" key="1">
    <source>
        <dbReference type="ARBA" id="ARBA00022741"/>
    </source>
</evidence>
<dbReference type="PANTHER" id="PTHR13710:SF84">
    <property type="entry name" value="ATP-DEPENDENT DNA HELICASE RECS-RELATED"/>
    <property type="match status" value="1"/>
</dbReference>
<dbReference type="Pfam" id="PF16124">
    <property type="entry name" value="RecQ_Zn_bind"/>
    <property type="match status" value="1"/>
</dbReference>